<sequence>MKNFEHVSFDEDINQNNNCFCEGQKKGENRFVIMVDESQECEAILTGHPFQEVFIDISQCKDNITEQEEDKDCKDVKKQKTISKRGSIK</sequence>
<comment type="caution">
    <text evidence="1">The sequence shown here is derived from an EMBL/GenBank/DDBJ whole genome shotgun (WGS) entry which is preliminary data.</text>
</comment>
<evidence type="ECO:0000313" key="2">
    <source>
        <dbReference type="Proteomes" id="UP001623591"/>
    </source>
</evidence>
<dbReference type="RefSeq" id="WP_406770359.1">
    <property type="nucleotide sequence ID" value="NZ_JBJHZZ010000010.1"/>
</dbReference>
<evidence type="ECO:0000313" key="1">
    <source>
        <dbReference type="EMBL" id="MFL0247931.1"/>
    </source>
</evidence>
<dbReference type="EMBL" id="JBJHZZ010000010">
    <property type="protein sequence ID" value="MFL0247931.1"/>
    <property type="molecule type" value="Genomic_DNA"/>
</dbReference>
<proteinExistence type="predicted"/>
<organism evidence="1 2">
    <name type="scientific">Candidatus Clostridium stratigraminis</name>
    <dbReference type="NCBI Taxonomy" id="3381661"/>
    <lineage>
        <taxon>Bacteria</taxon>
        <taxon>Bacillati</taxon>
        <taxon>Bacillota</taxon>
        <taxon>Clostridia</taxon>
        <taxon>Eubacteriales</taxon>
        <taxon>Clostridiaceae</taxon>
        <taxon>Clostridium</taxon>
    </lineage>
</organism>
<keyword evidence="2" id="KW-1185">Reference proteome</keyword>
<reference evidence="1 2" key="1">
    <citation type="submission" date="2024-11" db="EMBL/GenBank/DDBJ databases">
        <authorList>
            <person name="Heng Y.C."/>
            <person name="Lim A.C.H."/>
            <person name="Lee J.K.Y."/>
            <person name="Kittelmann S."/>
        </authorList>
    </citation>
    <scope>NUCLEOTIDE SEQUENCE [LARGE SCALE GENOMIC DNA]</scope>
    <source>
        <strain evidence="1 2">WILCCON 0185</strain>
    </source>
</reference>
<protein>
    <submittedName>
        <fullName evidence="1">Uncharacterized protein</fullName>
    </submittedName>
</protein>
<accession>A0ABW8T775</accession>
<name>A0ABW8T775_9CLOT</name>
<dbReference type="Proteomes" id="UP001623591">
    <property type="component" value="Unassembled WGS sequence"/>
</dbReference>
<gene>
    <name evidence="1" type="ORF">ACJDUG_13230</name>
</gene>